<dbReference type="GO" id="GO:0080090">
    <property type="term" value="P:regulation of primary metabolic process"/>
    <property type="evidence" value="ECO:0007669"/>
    <property type="project" value="UniProtKB-ARBA"/>
</dbReference>
<accession>A0A8S0T403</accession>
<dbReference type="InterPro" id="IPR001005">
    <property type="entry name" value="SANT/Myb"/>
</dbReference>
<dbReference type="PANTHER" id="PTHR47999">
    <property type="entry name" value="TRANSCRIPTION FACTOR MYB8-RELATED-RELATED"/>
    <property type="match status" value="1"/>
</dbReference>
<dbReference type="Proteomes" id="UP000594638">
    <property type="component" value="Unassembled WGS sequence"/>
</dbReference>
<evidence type="ECO:0000259" key="9">
    <source>
        <dbReference type="PROSITE" id="PS50090"/>
    </source>
</evidence>
<dbReference type="Gene3D" id="1.10.10.60">
    <property type="entry name" value="Homeodomain-like"/>
    <property type="match status" value="2"/>
</dbReference>
<gene>
    <name evidence="11" type="ORF">OLEA9_A028039</name>
</gene>
<organism evidence="11 12">
    <name type="scientific">Olea europaea subsp. europaea</name>
    <dbReference type="NCBI Taxonomy" id="158383"/>
    <lineage>
        <taxon>Eukaryota</taxon>
        <taxon>Viridiplantae</taxon>
        <taxon>Streptophyta</taxon>
        <taxon>Embryophyta</taxon>
        <taxon>Tracheophyta</taxon>
        <taxon>Spermatophyta</taxon>
        <taxon>Magnoliopsida</taxon>
        <taxon>eudicotyledons</taxon>
        <taxon>Gunneridae</taxon>
        <taxon>Pentapetalae</taxon>
        <taxon>asterids</taxon>
        <taxon>lamiids</taxon>
        <taxon>Lamiales</taxon>
        <taxon>Oleaceae</taxon>
        <taxon>Oleeae</taxon>
        <taxon>Olea</taxon>
    </lineage>
</organism>
<comment type="function">
    <text evidence="7">Transcription factor.</text>
</comment>
<keyword evidence="3" id="KW-0805">Transcription regulation</keyword>
<dbReference type="InterPro" id="IPR017930">
    <property type="entry name" value="Myb_dom"/>
</dbReference>
<feature type="region of interest" description="Disordered" evidence="8">
    <location>
        <begin position="117"/>
        <end position="209"/>
    </location>
</feature>
<evidence type="ECO:0000313" key="12">
    <source>
        <dbReference type="Proteomes" id="UP000594638"/>
    </source>
</evidence>
<dbReference type="Pfam" id="PF00249">
    <property type="entry name" value="Myb_DNA-binding"/>
    <property type="match status" value="2"/>
</dbReference>
<dbReference type="OrthoDB" id="2143914at2759"/>
<evidence type="ECO:0000256" key="7">
    <source>
        <dbReference type="ARBA" id="ARBA00057804"/>
    </source>
</evidence>
<feature type="domain" description="HTH myb-type" evidence="10">
    <location>
        <begin position="62"/>
        <end position="116"/>
    </location>
</feature>
<evidence type="ECO:0000256" key="1">
    <source>
        <dbReference type="ARBA" id="ARBA00004123"/>
    </source>
</evidence>
<keyword evidence="5" id="KW-0804">Transcription</keyword>
<comment type="caution">
    <text evidence="11">The sequence shown here is derived from an EMBL/GenBank/DDBJ whole genome shotgun (WGS) entry which is preliminary data.</text>
</comment>
<dbReference type="GO" id="GO:0000976">
    <property type="term" value="F:transcription cis-regulatory region binding"/>
    <property type="evidence" value="ECO:0007669"/>
    <property type="project" value="UniProtKB-ARBA"/>
</dbReference>
<evidence type="ECO:0000256" key="3">
    <source>
        <dbReference type="ARBA" id="ARBA00023015"/>
    </source>
</evidence>
<dbReference type="SUPFAM" id="SSF46689">
    <property type="entry name" value="Homeodomain-like"/>
    <property type="match status" value="1"/>
</dbReference>
<dbReference type="AlphaFoldDB" id="A0A8S0T403"/>
<protein>
    <submittedName>
        <fullName evidence="11">Transcription factor MYB8-like</fullName>
    </submittedName>
</protein>
<comment type="subcellular location">
    <subcellularLocation>
        <location evidence="1">Nucleus</location>
    </subcellularLocation>
</comment>
<feature type="domain" description="Myb-like" evidence="9">
    <location>
        <begin position="62"/>
        <end position="112"/>
    </location>
</feature>
<dbReference type="PROSITE" id="PS50090">
    <property type="entry name" value="MYB_LIKE"/>
    <property type="match status" value="2"/>
</dbReference>
<keyword evidence="2" id="KW-0677">Repeat</keyword>
<reference evidence="11 12" key="1">
    <citation type="submission" date="2019-12" db="EMBL/GenBank/DDBJ databases">
        <authorList>
            <person name="Alioto T."/>
            <person name="Alioto T."/>
            <person name="Gomez Garrido J."/>
        </authorList>
    </citation>
    <scope>NUCLEOTIDE SEQUENCE [LARGE SCALE GENOMIC DNA]</scope>
</reference>
<keyword evidence="6" id="KW-0539">Nucleus</keyword>
<evidence type="ECO:0000256" key="2">
    <source>
        <dbReference type="ARBA" id="ARBA00022737"/>
    </source>
</evidence>
<dbReference type="PROSITE" id="PS51294">
    <property type="entry name" value="HTH_MYB"/>
    <property type="match status" value="2"/>
</dbReference>
<dbReference type="InterPro" id="IPR015495">
    <property type="entry name" value="Myb_TF_plants"/>
</dbReference>
<dbReference type="GO" id="GO:0051707">
    <property type="term" value="P:response to other organism"/>
    <property type="evidence" value="ECO:0007669"/>
    <property type="project" value="UniProtKB-ARBA"/>
</dbReference>
<sequence length="300" mass="34078">MGRSPCCSKVGLQKGPWSSEEDTLLRNYIQQHGEGQWRSVPNKAGLLRCGKSCRLRWMNYLRPGIKRGNITTDEEDLIIRLHSLLGNRWTLIAGRLPGRTDNEVKNHWNTHMLKKLKNSGIQPKIPKHSTKLPGQETQNAVEPETDKRSTKCPEAETQNAVEPEADKRSKKSLQKQTKSTVPETGISRRRTKKERNGTQGSETRTLHIPKPIRLSSVCSRSNSLDSLLSAASSGDVSVDTEKFKLWPLVEPDHANHGGFDKVFDEYKDFFSTYEFPLHYSDSSSSVKMLEKVYDEYLQLL</sequence>
<evidence type="ECO:0000256" key="8">
    <source>
        <dbReference type="SAM" id="MobiDB-lite"/>
    </source>
</evidence>
<proteinExistence type="predicted"/>
<dbReference type="EMBL" id="CACTIH010005594">
    <property type="protein sequence ID" value="CAA2998452.1"/>
    <property type="molecule type" value="Genomic_DNA"/>
</dbReference>
<dbReference type="FunFam" id="1.10.10.60:FF:000394">
    <property type="entry name" value="MYB transcription factor"/>
    <property type="match status" value="1"/>
</dbReference>
<evidence type="ECO:0000256" key="5">
    <source>
        <dbReference type="ARBA" id="ARBA00023163"/>
    </source>
</evidence>
<dbReference type="CDD" id="cd00167">
    <property type="entry name" value="SANT"/>
    <property type="match status" value="2"/>
</dbReference>
<dbReference type="PANTHER" id="PTHR47999:SF9">
    <property type="entry name" value="TRANSCRIPTION REPRESSOR MYB5-LIKE"/>
    <property type="match status" value="1"/>
</dbReference>
<feature type="domain" description="Myb-like" evidence="9">
    <location>
        <begin position="9"/>
        <end position="61"/>
    </location>
</feature>
<feature type="compositionally biased region" description="Basic and acidic residues" evidence="8">
    <location>
        <begin position="144"/>
        <end position="154"/>
    </location>
</feature>
<evidence type="ECO:0000256" key="6">
    <source>
        <dbReference type="ARBA" id="ARBA00023242"/>
    </source>
</evidence>
<feature type="domain" description="HTH myb-type" evidence="10">
    <location>
        <begin position="9"/>
        <end position="61"/>
    </location>
</feature>
<dbReference type="Gramene" id="OE9A028039T1">
    <property type="protein sequence ID" value="OE9A028039C1"/>
    <property type="gene ID" value="OE9A028039"/>
</dbReference>
<dbReference type="InterPro" id="IPR009057">
    <property type="entry name" value="Homeodomain-like_sf"/>
</dbReference>
<name>A0A8S0T403_OLEEU</name>
<dbReference type="SMART" id="SM00717">
    <property type="entry name" value="SANT"/>
    <property type="match status" value="2"/>
</dbReference>
<evidence type="ECO:0000259" key="10">
    <source>
        <dbReference type="PROSITE" id="PS51294"/>
    </source>
</evidence>
<evidence type="ECO:0000256" key="4">
    <source>
        <dbReference type="ARBA" id="ARBA00023125"/>
    </source>
</evidence>
<keyword evidence="4" id="KW-0238">DNA-binding</keyword>
<dbReference type="GO" id="GO:0005634">
    <property type="term" value="C:nucleus"/>
    <property type="evidence" value="ECO:0007669"/>
    <property type="project" value="UniProtKB-SubCell"/>
</dbReference>
<dbReference type="FunFam" id="1.10.10.60:FF:000001">
    <property type="entry name" value="MYB-related transcription factor"/>
    <property type="match status" value="1"/>
</dbReference>
<evidence type="ECO:0000313" key="11">
    <source>
        <dbReference type="EMBL" id="CAA2998452.1"/>
    </source>
</evidence>
<keyword evidence="12" id="KW-1185">Reference proteome</keyword>